<reference evidence="1" key="1">
    <citation type="journal article" date="2015" name="Nature">
        <title>Complex archaea that bridge the gap between prokaryotes and eukaryotes.</title>
        <authorList>
            <person name="Spang A."/>
            <person name="Saw J.H."/>
            <person name="Jorgensen S.L."/>
            <person name="Zaremba-Niedzwiedzka K."/>
            <person name="Martijn J."/>
            <person name="Lind A.E."/>
            <person name="van Eijk R."/>
            <person name="Schleper C."/>
            <person name="Guy L."/>
            <person name="Ettema T.J."/>
        </authorList>
    </citation>
    <scope>NUCLEOTIDE SEQUENCE</scope>
</reference>
<protein>
    <recommendedName>
        <fullName evidence="2">Methyltransferase domain-containing protein</fullName>
    </recommendedName>
</protein>
<proteinExistence type="predicted"/>
<organism evidence="1">
    <name type="scientific">marine sediment metagenome</name>
    <dbReference type="NCBI Taxonomy" id="412755"/>
    <lineage>
        <taxon>unclassified sequences</taxon>
        <taxon>metagenomes</taxon>
        <taxon>ecological metagenomes</taxon>
    </lineage>
</organism>
<dbReference type="InterPro" id="IPR046199">
    <property type="entry name" value="DUF6231"/>
</dbReference>
<dbReference type="Pfam" id="PF19742">
    <property type="entry name" value="DUF6231"/>
    <property type="match status" value="1"/>
</dbReference>
<comment type="caution">
    <text evidence="1">The sequence shown here is derived from an EMBL/GenBank/DDBJ whole genome shotgun (WGS) entry which is preliminary data.</text>
</comment>
<name>A0A0F9UYF5_9ZZZZ</name>
<dbReference type="AlphaFoldDB" id="A0A0F9UYF5"/>
<dbReference type="EMBL" id="LAZR01000054">
    <property type="protein sequence ID" value="KKN98025.1"/>
    <property type="molecule type" value="Genomic_DNA"/>
</dbReference>
<gene>
    <name evidence="1" type="ORF">LCGC14_0152240</name>
</gene>
<evidence type="ECO:0000313" key="1">
    <source>
        <dbReference type="EMBL" id="KKN98025.1"/>
    </source>
</evidence>
<sequence length="165" mass="18890">MSATPNATLLSILEHYQPARLLCVSQSRVPAVEVFCADHPETQLVTSNQVPLPAELANQRYDLAIIADQLEHLPQRVGVELLAGLRNLSASRLALLVDLSQTLDWQENDFFALALQRHASFTQNDSINDRSLALYTYDLADYKQVPDWLNNKYWANPEMFDKYWW</sequence>
<accession>A0A0F9UYF5</accession>
<evidence type="ECO:0008006" key="2">
    <source>
        <dbReference type="Google" id="ProtNLM"/>
    </source>
</evidence>